<keyword evidence="2" id="KW-1185">Reference proteome</keyword>
<name>E2APT7_CAMFO</name>
<dbReference type="AlphaFoldDB" id="E2APT7"/>
<protein>
    <submittedName>
        <fullName evidence="1">Uncharacterized protein</fullName>
    </submittedName>
</protein>
<evidence type="ECO:0000313" key="1">
    <source>
        <dbReference type="EMBL" id="EFN64563.1"/>
    </source>
</evidence>
<dbReference type="InParanoid" id="E2APT7"/>
<proteinExistence type="predicted"/>
<reference evidence="1 2" key="1">
    <citation type="journal article" date="2010" name="Science">
        <title>Genomic comparison of the ants Camponotus floridanus and Harpegnathos saltator.</title>
        <authorList>
            <person name="Bonasio R."/>
            <person name="Zhang G."/>
            <person name="Ye C."/>
            <person name="Mutti N.S."/>
            <person name="Fang X."/>
            <person name="Qin N."/>
            <person name="Donahue G."/>
            <person name="Yang P."/>
            <person name="Li Q."/>
            <person name="Li C."/>
            <person name="Zhang P."/>
            <person name="Huang Z."/>
            <person name="Berger S.L."/>
            <person name="Reinberg D."/>
            <person name="Wang J."/>
            <person name="Liebig J."/>
        </authorList>
    </citation>
    <scope>NUCLEOTIDE SEQUENCE [LARGE SCALE GENOMIC DNA]</scope>
    <source>
        <strain evidence="2">C129</strain>
    </source>
</reference>
<evidence type="ECO:0000313" key="2">
    <source>
        <dbReference type="Proteomes" id="UP000000311"/>
    </source>
</evidence>
<organism evidence="2">
    <name type="scientific">Camponotus floridanus</name>
    <name type="common">Florida carpenter ant</name>
    <dbReference type="NCBI Taxonomy" id="104421"/>
    <lineage>
        <taxon>Eukaryota</taxon>
        <taxon>Metazoa</taxon>
        <taxon>Ecdysozoa</taxon>
        <taxon>Arthropoda</taxon>
        <taxon>Hexapoda</taxon>
        <taxon>Insecta</taxon>
        <taxon>Pterygota</taxon>
        <taxon>Neoptera</taxon>
        <taxon>Endopterygota</taxon>
        <taxon>Hymenoptera</taxon>
        <taxon>Apocrita</taxon>
        <taxon>Aculeata</taxon>
        <taxon>Formicoidea</taxon>
        <taxon>Formicidae</taxon>
        <taxon>Formicinae</taxon>
        <taxon>Camponotus</taxon>
    </lineage>
</organism>
<sequence>MAVADLVRSSTSAMASPIISISTKTMIPWPFRQNRGKDKTSRAENNPRFRAESQLLRARMVQEECPTHQTLCYNAL</sequence>
<dbReference type="Proteomes" id="UP000000311">
    <property type="component" value="Unassembled WGS sequence"/>
</dbReference>
<dbReference type="EMBL" id="GL441581">
    <property type="protein sequence ID" value="EFN64563.1"/>
    <property type="molecule type" value="Genomic_DNA"/>
</dbReference>
<gene>
    <name evidence="1" type="ORF">EAG_14481</name>
</gene>
<accession>E2APT7</accession>